<evidence type="ECO:0000313" key="4">
    <source>
        <dbReference type="Proteomes" id="UP001595615"/>
    </source>
</evidence>
<feature type="domain" description="Fatty acid desaturase" evidence="2">
    <location>
        <begin position="138"/>
        <end position="236"/>
    </location>
</feature>
<feature type="domain" description="Fatty acid desaturase" evidence="2">
    <location>
        <begin position="39"/>
        <end position="136"/>
    </location>
</feature>
<feature type="transmembrane region" description="Helical" evidence="1">
    <location>
        <begin position="38"/>
        <end position="62"/>
    </location>
</feature>
<dbReference type="Pfam" id="PF00487">
    <property type="entry name" value="FA_desaturase"/>
    <property type="match status" value="2"/>
</dbReference>
<accession>A0ABV7XCY6</accession>
<comment type="caution">
    <text evidence="3">The sequence shown here is derived from an EMBL/GenBank/DDBJ whole genome shotgun (WGS) entry which is preliminary data.</text>
</comment>
<protein>
    <submittedName>
        <fullName evidence="3">Fatty acid desaturase</fullName>
        <ecNumber evidence="3">1.14.19.-</ecNumber>
    </submittedName>
</protein>
<keyword evidence="3" id="KW-0560">Oxidoreductase</keyword>
<feature type="transmembrane region" description="Helical" evidence="1">
    <location>
        <begin position="12"/>
        <end position="32"/>
    </location>
</feature>
<reference evidence="4" key="1">
    <citation type="journal article" date="2019" name="Int. J. Syst. Evol. Microbiol.">
        <title>The Global Catalogue of Microorganisms (GCM) 10K type strain sequencing project: providing services to taxonomists for standard genome sequencing and annotation.</title>
        <authorList>
            <consortium name="The Broad Institute Genomics Platform"/>
            <consortium name="The Broad Institute Genome Sequencing Center for Infectious Disease"/>
            <person name="Wu L."/>
            <person name="Ma J."/>
        </authorList>
    </citation>
    <scope>NUCLEOTIDE SEQUENCE [LARGE SCALE GENOMIC DNA]</scope>
    <source>
        <strain evidence="4">KCTC 42644</strain>
    </source>
</reference>
<dbReference type="InterPro" id="IPR005804">
    <property type="entry name" value="FA_desaturase_dom"/>
</dbReference>
<keyword evidence="4" id="KW-1185">Reference proteome</keyword>
<gene>
    <name evidence="3" type="ORF">ACFOMD_15770</name>
</gene>
<keyword evidence="1" id="KW-0812">Transmembrane</keyword>
<organism evidence="3 4">
    <name type="scientific">Sphingoaurantiacus capsulatus</name>
    <dbReference type="NCBI Taxonomy" id="1771310"/>
    <lineage>
        <taxon>Bacteria</taxon>
        <taxon>Pseudomonadati</taxon>
        <taxon>Pseudomonadota</taxon>
        <taxon>Alphaproteobacteria</taxon>
        <taxon>Sphingomonadales</taxon>
        <taxon>Sphingosinicellaceae</taxon>
        <taxon>Sphingoaurantiacus</taxon>
    </lineage>
</organism>
<evidence type="ECO:0000259" key="2">
    <source>
        <dbReference type="Pfam" id="PF00487"/>
    </source>
</evidence>
<dbReference type="Proteomes" id="UP001595615">
    <property type="component" value="Unassembled WGS sequence"/>
</dbReference>
<feature type="transmembrane region" description="Helical" evidence="1">
    <location>
        <begin position="74"/>
        <end position="94"/>
    </location>
</feature>
<evidence type="ECO:0000313" key="3">
    <source>
        <dbReference type="EMBL" id="MFC3714030.1"/>
    </source>
</evidence>
<dbReference type="GO" id="GO:0016491">
    <property type="term" value="F:oxidoreductase activity"/>
    <property type="evidence" value="ECO:0007669"/>
    <property type="project" value="UniProtKB-KW"/>
</dbReference>
<dbReference type="EMBL" id="JBHRXV010000011">
    <property type="protein sequence ID" value="MFC3714030.1"/>
    <property type="molecule type" value="Genomic_DNA"/>
</dbReference>
<dbReference type="EC" id="1.14.19.-" evidence="3"/>
<sequence>MTARRQTITSVTLAAMILAAWATLHVGGIFFYPLPGNVALVVAAVLAQTWLSAGLFIVMHDCIHGSFAPGRPRLNAAVGMVCAALYACFGYRGLAANHHLHHRFPGTADDPDFDARDPRAFVRWYVHFFSGYYTHGQLLRITVAAVAYLLLGASLLNIVVFWAVPALLSSVQLFLFGTWLPHRHDDRAFADHHNARSNGFGWGGSLVTCFHFGGFHHEHHLHPALPWWALPQARKRAL</sequence>
<name>A0ABV7XCY6_9SPHN</name>
<evidence type="ECO:0000256" key="1">
    <source>
        <dbReference type="SAM" id="Phobius"/>
    </source>
</evidence>
<dbReference type="RefSeq" id="WP_380863088.1">
    <property type="nucleotide sequence ID" value="NZ_JBHRXV010000011.1"/>
</dbReference>
<keyword evidence="1" id="KW-0472">Membrane</keyword>
<keyword evidence="1" id="KW-1133">Transmembrane helix</keyword>
<proteinExistence type="predicted"/>